<evidence type="ECO:0000256" key="3">
    <source>
        <dbReference type="ARBA" id="ARBA00022729"/>
    </source>
</evidence>
<reference evidence="7" key="1">
    <citation type="journal article" date="2019" name="Int. J. Syst. Evol. Microbiol.">
        <title>The Global Catalogue of Microorganisms (GCM) 10K type strain sequencing project: providing services to taxonomists for standard genome sequencing and annotation.</title>
        <authorList>
            <consortium name="The Broad Institute Genomics Platform"/>
            <consortium name="The Broad Institute Genome Sequencing Center for Infectious Disease"/>
            <person name="Wu L."/>
            <person name="Ma J."/>
        </authorList>
    </citation>
    <scope>NUCLEOTIDE SEQUENCE [LARGE SCALE GENOMIC DNA]</scope>
    <source>
        <strain evidence="7">CGMCC 4.7181</strain>
    </source>
</reference>
<dbReference type="PANTHER" id="PTHR30061:SF50">
    <property type="entry name" value="MALTOSE_MALTODEXTRIN-BINDING PERIPLASMIC PROTEIN"/>
    <property type="match status" value="1"/>
</dbReference>
<evidence type="ECO:0000256" key="1">
    <source>
        <dbReference type="ARBA" id="ARBA00008520"/>
    </source>
</evidence>
<feature type="chain" id="PRO_5046221612" evidence="5">
    <location>
        <begin position="22"/>
        <end position="438"/>
    </location>
</feature>
<keyword evidence="7" id="KW-1185">Reference proteome</keyword>
<dbReference type="Pfam" id="PF01547">
    <property type="entry name" value="SBP_bac_1"/>
    <property type="match status" value="1"/>
</dbReference>
<dbReference type="Proteomes" id="UP000638043">
    <property type="component" value="Unassembled WGS sequence"/>
</dbReference>
<comment type="similarity">
    <text evidence="1">Belongs to the bacterial solute-binding protein 1 family.</text>
</comment>
<comment type="caution">
    <text evidence="6">The sequence shown here is derived from an EMBL/GenBank/DDBJ whole genome shotgun (WGS) entry which is preliminary data.</text>
</comment>
<dbReference type="RefSeq" id="WP_188701592.1">
    <property type="nucleotide sequence ID" value="NZ_BMMQ01000006.1"/>
</dbReference>
<name>A0ABQ2N1A5_9MICO</name>
<organism evidence="6 7">
    <name type="scientific">Microbacterium nanhaiense</name>
    <dbReference type="NCBI Taxonomy" id="1301026"/>
    <lineage>
        <taxon>Bacteria</taxon>
        <taxon>Bacillati</taxon>
        <taxon>Actinomycetota</taxon>
        <taxon>Actinomycetes</taxon>
        <taxon>Micrococcales</taxon>
        <taxon>Microbacteriaceae</taxon>
        <taxon>Microbacterium</taxon>
    </lineage>
</organism>
<dbReference type="PANTHER" id="PTHR30061">
    <property type="entry name" value="MALTOSE-BINDING PERIPLASMIC PROTEIN"/>
    <property type="match status" value="1"/>
</dbReference>
<sequence>MQRRTLIAGTGLALLALTVTGCGGGSDTPSGSESDWSLPSEDPTTTIQVLGQHPKDSGILEVFEAFEKAHPTIKVEFESVPFDQLNSVLDARIGNKDGNPDVYWADQPRIAALSARGYTEPLSRVFEDELGPLDEAPIESSSFDGELWALPIANSTQLMYYNKTLLDQAGLESPSADPAQRLTWEELTSNAKKAVDAGAGQGLMFGQTDRYYQLEALSSSLGGSVGAKGEGNLEPDFTSDAWIEAMTWYGSIFEDGISSRGVKPEQADDEFLAGNVAYFVQGPWFLPTLNGSDIDWGVAPHPYFESGEPVTATGSWSLAMSPFSDDKEAAAIFMKWMSIDDGGGYSTHMPEPELPANSEGKEQYYERDVFASEAGQDAAAIIDYETQNTAVPRVPTVGYVEFEEILGRAYSDIRNGSDPAGALQAASDELEAAWAKYK</sequence>
<dbReference type="SUPFAM" id="SSF53850">
    <property type="entry name" value="Periplasmic binding protein-like II"/>
    <property type="match status" value="1"/>
</dbReference>
<keyword evidence="2" id="KW-0813">Transport</keyword>
<feature type="compositionally biased region" description="Polar residues" evidence="4">
    <location>
        <begin position="27"/>
        <end position="43"/>
    </location>
</feature>
<evidence type="ECO:0000256" key="5">
    <source>
        <dbReference type="SAM" id="SignalP"/>
    </source>
</evidence>
<dbReference type="PROSITE" id="PS51257">
    <property type="entry name" value="PROKAR_LIPOPROTEIN"/>
    <property type="match status" value="1"/>
</dbReference>
<gene>
    <name evidence="6" type="ORF">GCM10010910_20590</name>
</gene>
<evidence type="ECO:0000256" key="2">
    <source>
        <dbReference type="ARBA" id="ARBA00022448"/>
    </source>
</evidence>
<accession>A0ABQ2N1A5</accession>
<dbReference type="Gene3D" id="3.40.190.10">
    <property type="entry name" value="Periplasmic binding protein-like II"/>
    <property type="match status" value="1"/>
</dbReference>
<dbReference type="InterPro" id="IPR006059">
    <property type="entry name" value="SBP"/>
</dbReference>
<evidence type="ECO:0000256" key="4">
    <source>
        <dbReference type="SAM" id="MobiDB-lite"/>
    </source>
</evidence>
<feature type="region of interest" description="Disordered" evidence="4">
    <location>
        <begin position="24"/>
        <end position="43"/>
    </location>
</feature>
<protein>
    <submittedName>
        <fullName evidence="6">Sugar ABC transporter substrate-binding protein</fullName>
    </submittedName>
</protein>
<evidence type="ECO:0000313" key="7">
    <source>
        <dbReference type="Proteomes" id="UP000638043"/>
    </source>
</evidence>
<evidence type="ECO:0000313" key="6">
    <source>
        <dbReference type="EMBL" id="GGO64825.1"/>
    </source>
</evidence>
<feature type="signal peptide" evidence="5">
    <location>
        <begin position="1"/>
        <end position="21"/>
    </location>
</feature>
<proteinExistence type="inferred from homology"/>
<dbReference type="EMBL" id="BMMQ01000006">
    <property type="protein sequence ID" value="GGO64825.1"/>
    <property type="molecule type" value="Genomic_DNA"/>
</dbReference>
<keyword evidence="3 5" id="KW-0732">Signal</keyword>
<dbReference type="CDD" id="cd13585">
    <property type="entry name" value="PBP2_TMBP_like"/>
    <property type="match status" value="1"/>
</dbReference>